<keyword evidence="6" id="KW-1185">Reference proteome</keyword>
<sequence>MSDTMRDAFGKKLAELGATHPELVVFDADVSSSTKSAYFGKAFPDRFYNVGVAEANMVDIAAGMSTAGYHPVVNAFAIFLALKATDQIRNTICYNNLPVIIAGAYGGLSDSFDGASHQAITDIAIMRALPNMQVIVPGDAKQAEQALEYALQQEGPVYIRLNRNAMPDLPATDAIGTVCTAIGSDVTIAANGITASFAHEAAVLLQKEGIKAEVLSVPVVKPLDVQTLKNSVAKTGKLLCVEEHVLAGGFSSAVSEVFMREGISCRFDAIGIEDVFTETGPYEPLLAKYGISAEHIAERAKKLCK</sequence>
<dbReference type="SUPFAM" id="SSF52518">
    <property type="entry name" value="Thiamin diphosphate-binding fold (THDP-binding)"/>
    <property type="match status" value="1"/>
</dbReference>
<dbReference type="AlphaFoldDB" id="A0A372MG47"/>
<organism evidence="5 6">
    <name type="scientific">Sphaerochaeta halotolerans</name>
    <dbReference type="NCBI Taxonomy" id="2293840"/>
    <lineage>
        <taxon>Bacteria</taxon>
        <taxon>Pseudomonadati</taxon>
        <taxon>Spirochaetota</taxon>
        <taxon>Spirochaetia</taxon>
        <taxon>Spirochaetales</taxon>
        <taxon>Sphaerochaetaceae</taxon>
        <taxon>Sphaerochaeta</taxon>
    </lineage>
</organism>
<dbReference type="RefSeq" id="WP_117331020.1">
    <property type="nucleotide sequence ID" value="NZ_QUWK01000011.1"/>
</dbReference>
<dbReference type="Proteomes" id="UP000264002">
    <property type="component" value="Unassembled WGS sequence"/>
</dbReference>
<evidence type="ECO:0000256" key="1">
    <source>
        <dbReference type="ARBA" id="ARBA00001964"/>
    </source>
</evidence>
<dbReference type="InterPro" id="IPR051157">
    <property type="entry name" value="PDH/Transketolase"/>
</dbReference>
<reference evidence="6" key="1">
    <citation type="submission" date="2018-08" db="EMBL/GenBank/DDBJ databases">
        <authorList>
            <person name="Grouzdev D.S."/>
            <person name="Krutkina M.S."/>
        </authorList>
    </citation>
    <scope>NUCLEOTIDE SEQUENCE [LARGE SCALE GENOMIC DNA]</scope>
    <source>
        <strain evidence="6">4-11</strain>
    </source>
</reference>
<dbReference type="InterPro" id="IPR009014">
    <property type="entry name" value="Transketo_C/PFOR_II"/>
</dbReference>
<dbReference type="Gene3D" id="3.40.50.920">
    <property type="match status" value="1"/>
</dbReference>
<evidence type="ECO:0000313" key="6">
    <source>
        <dbReference type="Proteomes" id="UP000264002"/>
    </source>
</evidence>
<dbReference type="InterPro" id="IPR005475">
    <property type="entry name" value="Transketolase-like_Pyr-bd"/>
</dbReference>
<gene>
    <name evidence="5" type="ORF">DYP60_10815</name>
</gene>
<evidence type="ECO:0000313" key="5">
    <source>
        <dbReference type="EMBL" id="RFU94266.1"/>
    </source>
</evidence>
<name>A0A372MG47_9SPIR</name>
<proteinExistence type="inferred from homology"/>
<comment type="cofactor">
    <cofactor evidence="1">
        <name>thiamine diphosphate</name>
        <dbReference type="ChEBI" id="CHEBI:58937"/>
    </cofactor>
</comment>
<dbReference type="PANTHER" id="PTHR43825:SF1">
    <property type="entry name" value="TRANSKETOLASE-LIKE PYRIMIDINE-BINDING DOMAIN-CONTAINING PROTEIN"/>
    <property type="match status" value="1"/>
</dbReference>
<dbReference type="InterPro" id="IPR033248">
    <property type="entry name" value="Transketolase_C"/>
</dbReference>
<protein>
    <submittedName>
        <fullName evidence="5">1-deoxy-D-xylulose-5-phosphate synthase</fullName>
    </submittedName>
</protein>
<dbReference type="SUPFAM" id="SSF52922">
    <property type="entry name" value="TK C-terminal domain-like"/>
    <property type="match status" value="1"/>
</dbReference>
<dbReference type="PANTHER" id="PTHR43825">
    <property type="entry name" value="PYRUVATE DEHYDROGENASE E1 COMPONENT"/>
    <property type="match status" value="1"/>
</dbReference>
<comment type="similarity">
    <text evidence="2">Belongs to the transketolase family.</text>
</comment>
<dbReference type="Pfam" id="PF02779">
    <property type="entry name" value="Transket_pyr"/>
    <property type="match status" value="1"/>
</dbReference>
<dbReference type="SMART" id="SM00861">
    <property type="entry name" value="Transket_pyr"/>
    <property type="match status" value="1"/>
</dbReference>
<evidence type="ECO:0000256" key="3">
    <source>
        <dbReference type="ARBA" id="ARBA00023052"/>
    </source>
</evidence>
<evidence type="ECO:0000259" key="4">
    <source>
        <dbReference type="SMART" id="SM00861"/>
    </source>
</evidence>
<keyword evidence="3" id="KW-0786">Thiamine pyrophosphate</keyword>
<reference evidence="5 6" key="2">
    <citation type="submission" date="2018-09" db="EMBL/GenBank/DDBJ databases">
        <title>Genome of Sphaerochaeta halotolerans strain 4-11.</title>
        <authorList>
            <person name="Nazina T.N."/>
            <person name="Sokolova D.S."/>
        </authorList>
    </citation>
    <scope>NUCLEOTIDE SEQUENCE [LARGE SCALE GENOMIC DNA]</scope>
    <source>
        <strain evidence="5 6">4-11</strain>
    </source>
</reference>
<dbReference type="Pfam" id="PF02780">
    <property type="entry name" value="Transketolase_C"/>
    <property type="match status" value="1"/>
</dbReference>
<dbReference type="InterPro" id="IPR029061">
    <property type="entry name" value="THDP-binding"/>
</dbReference>
<dbReference type="EMBL" id="QUWK01000011">
    <property type="protein sequence ID" value="RFU94266.1"/>
    <property type="molecule type" value="Genomic_DNA"/>
</dbReference>
<dbReference type="Gene3D" id="3.40.50.970">
    <property type="match status" value="1"/>
</dbReference>
<comment type="caution">
    <text evidence="5">The sequence shown here is derived from an EMBL/GenBank/DDBJ whole genome shotgun (WGS) entry which is preliminary data.</text>
</comment>
<accession>A0A372MG47</accession>
<feature type="domain" description="Transketolase-like pyrimidine-binding" evidence="4">
    <location>
        <begin position="3"/>
        <end position="168"/>
    </location>
</feature>
<dbReference type="FunFam" id="3.40.50.970:FF:000129">
    <property type="entry name" value="Transketolase"/>
    <property type="match status" value="1"/>
</dbReference>
<dbReference type="CDD" id="cd07033">
    <property type="entry name" value="TPP_PYR_DXS_TK_like"/>
    <property type="match status" value="1"/>
</dbReference>
<evidence type="ECO:0000256" key="2">
    <source>
        <dbReference type="ARBA" id="ARBA00007131"/>
    </source>
</evidence>